<dbReference type="InterPro" id="IPR023471">
    <property type="entry name" value="CtaG/Cox11_dom_sf"/>
</dbReference>
<evidence type="ECO:0000256" key="2">
    <source>
        <dbReference type="ARBA" id="ARBA00004382"/>
    </source>
</evidence>
<evidence type="ECO:0000256" key="9">
    <source>
        <dbReference type="ARBA" id="ARBA00023136"/>
    </source>
</evidence>
<sequence length="195" mass="21405">MQRKNRRIAAYCVVTVAFMAAGAFASAPLYDMFCRVTGFAGTPLRAAQAPGAIPGADEAGEQLVTVRLNATVAPGMPWKFQPVQREIKVRPGEETLAFYQATNPTARTIVGTASFNVTPEKAGQYFNKIACFCFTEQELGPGQTVDMPVSFFVDPELLKDPKTRDVVDITLSYTFFRKEEHTRVSDRGDTARPAN</sequence>
<feature type="topological domain" description="Cytoplasmic" evidence="10">
    <location>
        <begin position="1"/>
        <end position="6"/>
    </location>
</feature>
<evidence type="ECO:0000256" key="11">
    <source>
        <dbReference type="SAM" id="SignalP"/>
    </source>
</evidence>
<keyword evidence="11" id="KW-0732">Signal</keyword>
<comment type="function">
    <text evidence="1 10">Exerts its effect at some terminal stage of cytochrome c oxidase synthesis, probably by being involved in the insertion of the copper B into subunit I.</text>
</comment>
<proteinExistence type="inferred from homology"/>
<feature type="topological domain" description="Periplasmic" evidence="10">
    <location>
        <begin position="27"/>
        <end position="195"/>
    </location>
</feature>
<keyword evidence="10" id="KW-1003">Cell membrane</keyword>
<evidence type="ECO:0000256" key="6">
    <source>
        <dbReference type="ARBA" id="ARBA00022968"/>
    </source>
</evidence>
<dbReference type="PIRSF" id="PIRSF005413">
    <property type="entry name" value="COX11"/>
    <property type="match status" value="1"/>
</dbReference>
<keyword evidence="13" id="KW-1185">Reference proteome</keyword>
<dbReference type="GO" id="GO:0008535">
    <property type="term" value="P:respiratory chain complex IV assembly"/>
    <property type="evidence" value="ECO:0007669"/>
    <property type="project" value="UniProtKB-UniRule"/>
</dbReference>
<dbReference type="HAMAP" id="MF_00155">
    <property type="entry name" value="CtaG"/>
    <property type="match status" value="1"/>
</dbReference>
<reference evidence="12 13" key="1">
    <citation type="submission" date="2019-07" db="EMBL/GenBank/DDBJ databases">
        <title>Genome sequencing for Ferrovibrio sp. K5.</title>
        <authorList>
            <person name="Park S.-J."/>
        </authorList>
    </citation>
    <scope>NUCLEOTIDE SEQUENCE [LARGE SCALE GENOMIC DNA]</scope>
    <source>
        <strain evidence="12 13">K5</strain>
    </source>
</reference>
<gene>
    <name evidence="10" type="primary">ctaG</name>
    <name evidence="12" type="ORF">FNB15_12190</name>
</gene>
<evidence type="ECO:0000256" key="5">
    <source>
        <dbReference type="ARBA" id="ARBA00022692"/>
    </source>
</evidence>
<evidence type="ECO:0000256" key="1">
    <source>
        <dbReference type="ARBA" id="ARBA00004007"/>
    </source>
</evidence>
<dbReference type="GO" id="GO:0005886">
    <property type="term" value="C:plasma membrane"/>
    <property type="evidence" value="ECO:0007669"/>
    <property type="project" value="UniProtKB-SubCell"/>
</dbReference>
<dbReference type="Pfam" id="PF04442">
    <property type="entry name" value="CtaG_Cox11"/>
    <property type="match status" value="1"/>
</dbReference>
<dbReference type="OrthoDB" id="9804841at2"/>
<dbReference type="Gene3D" id="2.60.370.10">
    <property type="entry name" value="Ctag/Cox11"/>
    <property type="match status" value="1"/>
</dbReference>
<dbReference type="PANTHER" id="PTHR21320:SF3">
    <property type="entry name" value="CYTOCHROME C OXIDASE ASSEMBLY PROTEIN COX11, MITOCHONDRIAL-RELATED"/>
    <property type="match status" value="1"/>
</dbReference>
<comment type="subcellular location">
    <subcellularLocation>
        <location evidence="2 10">Cell inner membrane</location>
        <topology evidence="2 10">Single-pass type II membrane protein</topology>
        <orientation evidence="2 10">Periplasmic side</orientation>
    </subcellularLocation>
</comment>
<accession>A0A516H7K5</accession>
<dbReference type="PANTHER" id="PTHR21320">
    <property type="entry name" value="CYTOCHROME C OXIDASE ASSEMBLY PROTEIN COX11-RELATED"/>
    <property type="match status" value="1"/>
</dbReference>
<name>A0A516H7K5_9PROT</name>
<keyword evidence="5 10" id="KW-0812">Transmembrane</keyword>
<keyword evidence="6 10" id="KW-0735">Signal-anchor</keyword>
<organism evidence="12 13">
    <name type="scientific">Ferrovibrio terrae</name>
    <dbReference type="NCBI Taxonomy" id="2594003"/>
    <lineage>
        <taxon>Bacteria</taxon>
        <taxon>Pseudomonadati</taxon>
        <taxon>Pseudomonadota</taxon>
        <taxon>Alphaproteobacteria</taxon>
        <taxon>Rhodospirillales</taxon>
        <taxon>Rhodospirillaceae</taxon>
        <taxon>Ferrovibrio</taxon>
    </lineage>
</organism>
<evidence type="ECO:0000313" key="12">
    <source>
        <dbReference type="EMBL" id="QDO99747.1"/>
    </source>
</evidence>
<dbReference type="AlphaFoldDB" id="A0A516H7K5"/>
<dbReference type="InterPro" id="IPR007533">
    <property type="entry name" value="Cyt_c_oxidase_assmbl_CtaG"/>
</dbReference>
<keyword evidence="9 10" id="KW-0472">Membrane</keyword>
<feature type="chain" id="PRO_5022202747" description="Cytochrome c oxidase assembly protein CtaG" evidence="11">
    <location>
        <begin position="26"/>
        <end position="195"/>
    </location>
</feature>
<evidence type="ECO:0000256" key="10">
    <source>
        <dbReference type="HAMAP-Rule" id="MF_00155"/>
    </source>
</evidence>
<keyword evidence="10" id="KW-0997">Cell inner membrane</keyword>
<evidence type="ECO:0000256" key="3">
    <source>
        <dbReference type="ARBA" id="ARBA00009620"/>
    </source>
</evidence>
<dbReference type="Proteomes" id="UP000317496">
    <property type="component" value="Chromosome"/>
</dbReference>
<dbReference type="SUPFAM" id="SSF110111">
    <property type="entry name" value="Ctag/Cox11"/>
    <property type="match status" value="1"/>
</dbReference>
<evidence type="ECO:0000313" key="13">
    <source>
        <dbReference type="Proteomes" id="UP000317496"/>
    </source>
</evidence>
<protein>
    <recommendedName>
        <fullName evidence="4 10">Cytochrome c oxidase assembly protein CtaG</fullName>
    </recommendedName>
</protein>
<dbReference type="KEGG" id="fer:FNB15_12190"/>
<evidence type="ECO:0000256" key="4">
    <source>
        <dbReference type="ARBA" id="ARBA00015384"/>
    </source>
</evidence>
<dbReference type="FunFam" id="2.60.370.10:FF:000001">
    <property type="entry name" value="COX11 cytochrome c oxidase assembly homolog"/>
    <property type="match status" value="1"/>
</dbReference>
<evidence type="ECO:0000256" key="8">
    <source>
        <dbReference type="ARBA" id="ARBA00023008"/>
    </source>
</evidence>
<feature type="signal peptide" evidence="11">
    <location>
        <begin position="1"/>
        <end position="25"/>
    </location>
</feature>
<comment type="similarity">
    <text evidence="3 10">Belongs to the COX11/CtaG family.</text>
</comment>
<evidence type="ECO:0000256" key="7">
    <source>
        <dbReference type="ARBA" id="ARBA00022989"/>
    </source>
</evidence>
<keyword evidence="8 10" id="KW-0186">Copper</keyword>
<keyword evidence="7 10" id="KW-1133">Transmembrane helix</keyword>
<dbReference type="GO" id="GO:0005507">
    <property type="term" value="F:copper ion binding"/>
    <property type="evidence" value="ECO:0007669"/>
    <property type="project" value="InterPro"/>
</dbReference>
<dbReference type="EMBL" id="CP041636">
    <property type="protein sequence ID" value="QDO99747.1"/>
    <property type="molecule type" value="Genomic_DNA"/>
</dbReference>
<dbReference type="NCBIfam" id="NF003465">
    <property type="entry name" value="PRK05089.1"/>
    <property type="match status" value="1"/>
</dbReference>